<evidence type="ECO:0000256" key="1">
    <source>
        <dbReference type="ARBA" id="ARBA00009670"/>
    </source>
</evidence>
<dbReference type="Pfam" id="PF03109">
    <property type="entry name" value="ABC1"/>
    <property type="match status" value="1"/>
</dbReference>
<evidence type="ECO:0000313" key="6">
    <source>
        <dbReference type="Proteomes" id="UP000697330"/>
    </source>
</evidence>
<comment type="caution">
    <text evidence="5">The sequence shown here is derived from an EMBL/GenBank/DDBJ whole genome shotgun (WGS) entry which is preliminary data.</text>
</comment>
<dbReference type="SUPFAM" id="SSF56112">
    <property type="entry name" value="Protein kinase-like (PK-like)"/>
    <property type="match status" value="1"/>
</dbReference>
<comment type="similarity">
    <text evidence="1">Belongs to the protein kinase superfamily. ADCK protein kinase family.</text>
</comment>
<accession>A0A921KKH7</accession>
<organism evidence="5 6">
    <name type="scientific">Thermophilibacter provencensis</name>
    <dbReference type="NCBI Taxonomy" id="1852386"/>
    <lineage>
        <taxon>Bacteria</taxon>
        <taxon>Bacillati</taxon>
        <taxon>Actinomycetota</taxon>
        <taxon>Coriobacteriia</taxon>
        <taxon>Coriobacteriales</taxon>
        <taxon>Atopobiaceae</taxon>
        <taxon>Thermophilibacter</taxon>
    </lineage>
</organism>
<keyword evidence="3" id="KW-0472">Membrane</keyword>
<keyword evidence="3" id="KW-1133">Transmembrane helix</keyword>
<gene>
    <name evidence="5" type="ORF">K8U72_02835</name>
</gene>
<keyword evidence="3" id="KW-0812">Transmembrane</keyword>
<evidence type="ECO:0000256" key="2">
    <source>
        <dbReference type="SAM" id="MobiDB-lite"/>
    </source>
</evidence>
<dbReference type="RefSeq" id="WP_274958691.1">
    <property type="nucleotide sequence ID" value="NZ_DYWQ01000047.1"/>
</dbReference>
<dbReference type="PANTHER" id="PTHR10566">
    <property type="entry name" value="CHAPERONE-ACTIVITY OF BC1 COMPLEX CABC1 -RELATED"/>
    <property type="match status" value="1"/>
</dbReference>
<dbReference type="InterPro" id="IPR004147">
    <property type="entry name" value="ABC1_dom"/>
</dbReference>
<evidence type="ECO:0000313" key="5">
    <source>
        <dbReference type="EMBL" id="HJF44707.1"/>
    </source>
</evidence>
<dbReference type="EMBL" id="DYWQ01000047">
    <property type="protein sequence ID" value="HJF44707.1"/>
    <property type="molecule type" value="Genomic_DNA"/>
</dbReference>
<dbReference type="CDD" id="cd05121">
    <property type="entry name" value="ABC1_ADCK3-like"/>
    <property type="match status" value="1"/>
</dbReference>
<evidence type="ECO:0000256" key="3">
    <source>
        <dbReference type="SAM" id="Phobius"/>
    </source>
</evidence>
<sequence length="638" mass="70247">MTEARSDTGRGRADDATPAQQDPRATTSPAEQAPPAGDVPPEGEGRRAWGCVMGTELPRRQVPTTAKTPDDILDAWYSAVRKREEQRDSSQTIGLFGGRADGADDYGLTTGSRLARIGEMVNIVRRYDIFHGLTPKSLRRMLEELGPTFVKAGQILSMRSEILPESFTRELGKLRTSVEPMDRDTVISALRAEYDRPLEDIFDAIDDRPLGSASVAQVHKARLVTGEVVAVKLQRPHVQEIMARDISIIRSLARYASRFMGDEQFIDLQSVVDELWQSFREETDFLVEARSLEEFRRNNAGCRFVDCPKPYPALCTRRVVVMDYVEGIPINDTARLVSEGYDLAEIGTKLADNYTSQMLDDGFFHADPHLGNLVINGGKIVYLDLGIMGRLSSHDRGAVRDMVFAVARCDSPALADGLLRFSTSDTSEVDHAHLLADLDAIVADYGLADLSDLDIGSFMNALISMAQKNGIELPGSVTMLARSLVTLEGVVHTLLPDASIVEIIQSHLRAHAAPDELVRQELSRLSRETVAATHGLLGAAGDLSLITRMLTRGQLRVNLDLAGTADPLEDLSRIANRLTMSVIVAGLFIGSSVVYYARIQPVIFGIPIIGFIGYLAAFILGVWVAHDVIRESRRRRRR</sequence>
<reference evidence="5" key="1">
    <citation type="journal article" date="2021" name="PeerJ">
        <title>Extensive microbial diversity within the chicken gut microbiome revealed by metagenomics and culture.</title>
        <authorList>
            <person name="Gilroy R."/>
            <person name="Ravi A."/>
            <person name="Getino M."/>
            <person name="Pursley I."/>
            <person name="Horton D.L."/>
            <person name="Alikhan N.F."/>
            <person name="Baker D."/>
            <person name="Gharbi K."/>
            <person name="Hall N."/>
            <person name="Watson M."/>
            <person name="Adriaenssens E.M."/>
            <person name="Foster-Nyarko E."/>
            <person name="Jarju S."/>
            <person name="Secka A."/>
            <person name="Antonio M."/>
            <person name="Oren A."/>
            <person name="Chaudhuri R.R."/>
            <person name="La Ragione R."/>
            <person name="Hildebrand F."/>
            <person name="Pallen M.J."/>
        </authorList>
    </citation>
    <scope>NUCLEOTIDE SEQUENCE</scope>
    <source>
        <strain evidence="5">CHK124-7917</strain>
    </source>
</reference>
<feature type="compositionally biased region" description="Basic and acidic residues" evidence="2">
    <location>
        <begin position="1"/>
        <end position="15"/>
    </location>
</feature>
<dbReference type="InterPro" id="IPR050154">
    <property type="entry name" value="UbiB_kinase"/>
</dbReference>
<dbReference type="GO" id="GO:0016301">
    <property type="term" value="F:kinase activity"/>
    <property type="evidence" value="ECO:0007669"/>
    <property type="project" value="UniProtKB-KW"/>
</dbReference>
<dbReference type="InterPro" id="IPR011009">
    <property type="entry name" value="Kinase-like_dom_sf"/>
</dbReference>
<protein>
    <submittedName>
        <fullName evidence="5">AarF/ABC1/UbiB kinase family protein</fullName>
    </submittedName>
</protein>
<feature type="compositionally biased region" description="Polar residues" evidence="2">
    <location>
        <begin position="18"/>
        <end position="30"/>
    </location>
</feature>
<dbReference type="Proteomes" id="UP000697330">
    <property type="component" value="Unassembled WGS sequence"/>
</dbReference>
<dbReference type="PANTHER" id="PTHR10566:SF113">
    <property type="entry name" value="PROTEIN ACTIVITY OF BC1 COMPLEX KINASE 7, CHLOROPLASTIC"/>
    <property type="match status" value="1"/>
</dbReference>
<name>A0A921KKH7_9ACTN</name>
<reference evidence="5" key="2">
    <citation type="submission" date="2021-09" db="EMBL/GenBank/DDBJ databases">
        <authorList>
            <person name="Gilroy R."/>
        </authorList>
    </citation>
    <scope>NUCLEOTIDE SEQUENCE</scope>
    <source>
        <strain evidence="5">CHK124-7917</strain>
    </source>
</reference>
<feature type="transmembrane region" description="Helical" evidence="3">
    <location>
        <begin position="578"/>
        <end position="597"/>
    </location>
</feature>
<keyword evidence="5" id="KW-0808">Transferase</keyword>
<feature type="transmembrane region" description="Helical" evidence="3">
    <location>
        <begin position="603"/>
        <end position="629"/>
    </location>
</feature>
<dbReference type="AlphaFoldDB" id="A0A921KKH7"/>
<feature type="region of interest" description="Disordered" evidence="2">
    <location>
        <begin position="1"/>
        <end position="48"/>
    </location>
</feature>
<proteinExistence type="inferred from homology"/>
<evidence type="ECO:0000259" key="4">
    <source>
        <dbReference type="Pfam" id="PF03109"/>
    </source>
</evidence>
<keyword evidence="5" id="KW-0418">Kinase</keyword>
<feature type="domain" description="ABC1 atypical kinase-like" evidence="4">
    <location>
        <begin position="173"/>
        <end position="413"/>
    </location>
</feature>